<protein>
    <submittedName>
        <fullName evidence="1">Uncharacterized protein</fullName>
    </submittedName>
</protein>
<proteinExistence type="predicted"/>
<name>A0A0S4TRZ8_RALSL</name>
<sequence length="223" mass="24332">MTVSSFNDSGYAWSPVSFAYRARRSLLAVKSSSIFDSRPDIPSKTSRLAWSMRATAASKLICIHARCTLSVSRPEADKVKQAGFIGIAIAALALFAPAAYAEEWSEPDYNGPPERFYQDAQATMLSGDPPGKRNVKNTFAIGHEDAQGMPFYIYVSGQNLHVCSVSGHATAVAPAEWVFKSLTCEIKFRRQGRNAMRVSATLDCDNQFCALPASFGSRVFLGK</sequence>
<organism evidence="1">
    <name type="scientific">Ralstonia solanacearum</name>
    <name type="common">Pseudomonas solanacearum</name>
    <dbReference type="NCBI Taxonomy" id="305"/>
    <lineage>
        <taxon>Bacteria</taxon>
        <taxon>Pseudomonadati</taxon>
        <taxon>Pseudomonadota</taxon>
        <taxon>Betaproteobacteria</taxon>
        <taxon>Burkholderiales</taxon>
        <taxon>Burkholderiaceae</taxon>
        <taxon>Ralstonia</taxon>
        <taxon>Ralstonia solanacearum species complex</taxon>
    </lineage>
</organism>
<accession>A0A0S4TRZ8</accession>
<evidence type="ECO:0000313" key="1">
    <source>
        <dbReference type="EMBL" id="CUV12842.1"/>
    </source>
</evidence>
<dbReference type="AlphaFoldDB" id="A0A0S4TRZ8"/>
<dbReference type="EMBL" id="LN899819">
    <property type="protein sequence ID" value="CUV12842.1"/>
    <property type="molecule type" value="Genomic_DNA"/>
</dbReference>
<gene>
    <name evidence="1" type="ORF">RUN39_v1_440021</name>
</gene>
<reference evidence="1" key="1">
    <citation type="submission" date="2015-10" db="EMBL/GenBank/DDBJ databases">
        <authorList>
            <person name="Gilbert D.G."/>
        </authorList>
    </citation>
    <scope>NUCLEOTIDE SEQUENCE</scope>
    <source>
        <strain evidence="1">Phyl III-seqv23</strain>
    </source>
</reference>